<protein>
    <submittedName>
        <fullName evidence="4">Dimethylallyltranstransferase</fullName>
    </submittedName>
</protein>
<dbReference type="PROSITE" id="PS00723">
    <property type="entry name" value="POLYPRENYL_SYNTHASE_1"/>
    <property type="match status" value="1"/>
</dbReference>
<dbReference type="Pfam" id="PF00348">
    <property type="entry name" value="polyprenyl_synt"/>
    <property type="match status" value="1"/>
</dbReference>
<evidence type="ECO:0000313" key="5">
    <source>
        <dbReference type="Proteomes" id="UP000175829"/>
    </source>
</evidence>
<keyword evidence="3 4" id="KW-0808">Transferase</keyword>
<dbReference type="RefSeq" id="WP_069991598.1">
    <property type="nucleotide sequence ID" value="NZ_LJGV01000022.1"/>
</dbReference>
<gene>
    <name evidence="4" type="ORF">AN217_11585</name>
</gene>
<keyword evidence="1" id="KW-0479">Metal-binding</keyword>
<proteinExistence type="inferred from homology"/>
<organism evidence="4 5">
    <name type="scientific">Streptomyces qinglanensis</name>
    <dbReference type="NCBI Taxonomy" id="943816"/>
    <lineage>
        <taxon>Bacteria</taxon>
        <taxon>Bacillati</taxon>
        <taxon>Actinomycetota</taxon>
        <taxon>Actinomycetes</taxon>
        <taxon>Kitasatosporales</taxon>
        <taxon>Streptomycetaceae</taxon>
        <taxon>Streptomyces</taxon>
    </lineage>
</organism>
<dbReference type="GO" id="GO:0008299">
    <property type="term" value="P:isoprenoid biosynthetic process"/>
    <property type="evidence" value="ECO:0007669"/>
    <property type="project" value="InterPro"/>
</dbReference>
<dbReference type="CDD" id="cd00685">
    <property type="entry name" value="Trans_IPPS_HT"/>
    <property type="match status" value="1"/>
</dbReference>
<dbReference type="PANTHER" id="PTHR12001:SF71">
    <property type="entry name" value="(2E,6E)-FARNESYL DIPHOSPHATE SYNTHASE"/>
    <property type="match status" value="1"/>
</dbReference>
<dbReference type="Gene3D" id="1.10.600.10">
    <property type="entry name" value="Farnesyl Diphosphate Synthase"/>
    <property type="match status" value="1"/>
</dbReference>
<name>A0A1E7K3C1_9ACTN</name>
<dbReference type="PANTHER" id="PTHR12001">
    <property type="entry name" value="GERANYLGERANYL PYROPHOSPHATE SYNTHASE"/>
    <property type="match status" value="1"/>
</dbReference>
<evidence type="ECO:0000256" key="1">
    <source>
        <dbReference type="ARBA" id="ARBA00022723"/>
    </source>
</evidence>
<dbReference type="GO" id="GO:0004659">
    <property type="term" value="F:prenyltransferase activity"/>
    <property type="evidence" value="ECO:0007669"/>
    <property type="project" value="InterPro"/>
</dbReference>
<dbReference type="SFLD" id="SFLDS00005">
    <property type="entry name" value="Isoprenoid_Synthase_Type_I"/>
    <property type="match status" value="1"/>
</dbReference>
<dbReference type="PATRIC" id="fig|943816.4.peg.1733"/>
<dbReference type="InterPro" id="IPR008949">
    <property type="entry name" value="Isoprenoid_synthase_dom_sf"/>
</dbReference>
<reference evidence="4 5" key="1">
    <citation type="journal article" date="2016" name="Front. Microbiol.">
        <title>Comparative Genomics Analysis of Streptomyces Species Reveals Their Adaptation to the Marine Environment and Their Diversity at the Genomic Level.</title>
        <authorList>
            <person name="Tian X."/>
            <person name="Zhang Z."/>
            <person name="Yang T."/>
            <person name="Chen M."/>
            <person name="Li J."/>
            <person name="Chen F."/>
            <person name="Yang J."/>
            <person name="Li W."/>
            <person name="Zhang B."/>
            <person name="Zhang Z."/>
            <person name="Wu J."/>
            <person name="Zhang C."/>
            <person name="Long L."/>
            <person name="Xiao J."/>
        </authorList>
    </citation>
    <scope>NUCLEOTIDE SEQUENCE [LARGE SCALE GENOMIC DNA]</scope>
    <source>
        <strain evidence="4 5">SCSIO M10379</strain>
    </source>
</reference>
<dbReference type="InterPro" id="IPR000092">
    <property type="entry name" value="Polyprenyl_synt"/>
</dbReference>
<comment type="similarity">
    <text evidence="3">Belongs to the FPP/GGPP synthase family.</text>
</comment>
<evidence type="ECO:0000256" key="2">
    <source>
        <dbReference type="ARBA" id="ARBA00022842"/>
    </source>
</evidence>
<dbReference type="InterPro" id="IPR033749">
    <property type="entry name" value="Polyprenyl_synt_CS"/>
</dbReference>
<keyword evidence="2" id="KW-0460">Magnesium</keyword>
<dbReference type="SFLD" id="SFLDG01017">
    <property type="entry name" value="Polyprenyl_Transferase_Like"/>
    <property type="match status" value="1"/>
</dbReference>
<sequence length="337" mass="35502">MSTAPTRLSHSRATITPALRAAVDRLDHRSRHQAAYHFGWITAGGAPTNGDAGKAVRPALALLSAEAVGASPQVALPGAVAVELVHNFSLVHDDLMDGDEERRHKRTVWKLWGSSSAILTGDAMLTLAQEVLLDAGTPTAVPAALLLARTTRHLIRGQVQDLSFERRPYVTVDECLDMAADKTGALLSASSAIGAVLAGAPAATVDALARYGDEVGRAFQLTDDVLGIWGDPAVTGKPVHSDLRARKKSLPVSYALQQGGTLGVELGTWLSAPGEPGEEELRRAAELIDGAGGREWALAEAARRMKLAEDALLGVDLDAGAREELLALGRFVVDRDG</sequence>
<dbReference type="PROSITE" id="PS00444">
    <property type="entry name" value="POLYPRENYL_SYNTHASE_2"/>
    <property type="match status" value="1"/>
</dbReference>
<dbReference type="Proteomes" id="UP000175829">
    <property type="component" value="Unassembled WGS sequence"/>
</dbReference>
<evidence type="ECO:0000256" key="3">
    <source>
        <dbReference type="RuleBase" id="RU004466"/>
    </source>
</evidence>
<comment type="caution">
    <text evidence="4">The sequence shown here is derived from an EMBL/GenBank/DDBJ whole genome shotgun (WGS) entry which is preliminary data.</text>
</comment>
<accession>A0A1E7K3C1</accession>
<dbReference type="EMBL" id="LJGV01000022">
    <property type="protein sequence ID" value="OEU98346.1"/>
    <property type="molecule type" value="Genomic_DNA"/>
</dbReference>
<evidence type="ECO:0000313" key="4">
    <source>
        <dbReference type="EMBL" id="OEU98346.1"/>
    </source>
</evidence>
<dbReference type="GO" id="GO:0046872">
    <property type="term" value="F:metal ion binding"/>
    <property type="evidence" value="ECO:0007669"/>
    <property type="project" value="UniProtKB-KW"/>
</dbReference>
<dbReference type="AlphaFoldDB" id="A0A1E7K3C1"/>
<dbReference type="SUPFAM" id="SSF48576">
    <property type="entry name" value="Terpenoid synthases"/>
    <property type="match status" value="1"/>
</dbReference>